<comment type="caution">
    <text evidence="1">The sequence shown here is derived from an EMBL/GenBank/DDBJ whole genome shotgun (WGS) entry which is preliminary data.</text>
</comment>
<gene>
    <name evidence="1" type="ORF">SAE02_61390</name>
</gene>
<evidence type="ECO:0000313" key="2">
    <source>
        <dbReference type="Proteomes" id="UP000321523"/>
    </source>
</evidence>
<dbReference type="EMBL" id="BJYZ01000034">
    <property type="protein sequence ID" value="GEO41991.1"/>
    <property type="molecule type" value="Genomic_DNA"/>
</dbReference>
<accession>A0A512DZU1</accession>
<sequence length="102" mass="11247">MHDMIVNPATGLRLVYDTPDLDRVEAVSVCADTGSVLARMSGGMTRILGSLEKSLLNVLIRSRSTEVEMTRMDGFSVAYYGFSPLVLRDRTAPHMPLAKFRA</sequence>
<protein>
    <submittedName>
        <fullName evidence="1">Uncharacterized protein</fullName>
    </submittedName>
</protein>
<evidence type="ECO:0000313" key="1">
    <source>
        <dbReference type="EMBL" id="GEO41991.1"/>
    </source>
</evidence>
<keyword evidence="2" id="KW-1185">Reference proteome</keyword>
<name>A0A512DZU1_9PROT</name>
<organism evidence="1 2">
    <name type="scientific">Skermanella aerolata</name>
    <dbReference type="NCBI Taxonomy" id="393310"/>
    <lineage>
        <taxon>Bacteria</taxon>
        <taxon>Pseudomonadati</taxon>
        <taxon>Pseudomonadota</taxon>
        <taxon>Alphaproteobacteria</taxon>
        <taxon>Rhodospirillales</taxon>
        <taxon>Azospirillaceae</taxon>
        <taxon>Skermanella</taxon>
    </lineage>
</organism>
<dbReference type="RefSeq" id="WP_044434764.1">
    <property type="nucleotide sequence ID" value="NZ_BJYZ01000034.1"/>
</dbReference>
<dbReference type="AlphaFoldDB" id="A0A512DZU1"/>
<reference evidence="1 2" key="1">
    <citation type="submission" date="2019-07" db="EMBL/GenBank/DDBJ databases">
        <title>Whole genome shotgun sequence of Skermanella aerolata NBRC 106429.</title>
        <authorList>
            <person name="Hosoyama A."/>
            <person name="Uohara A."/>
            <person name="Ohji S."/>
            <person name="Ichikawa N."/>
        </authorList>
    </citation>
    <scope>NUCLEOTIDE SEQUENCE [LARGE SCALE GENOMIC DNA]</scope>
    <source>
        <strain evidence="1 2">NBRC 106429</strain>
    </source>
</reference>
<dbReference type="Proteomes" id="UP000321523">
    <property type="component" value="Unassembled WGS sequence"/>
</dbReference>
<proteinExistence type="predicted"/>